<evidence type="ECO:0000256" key="2">
    <source>
        <dbReference type="SAM" id="MobiDB-lite"/>
    </source>
</evidence>
<organism evidence="3 4">
    <name type="scientific">Pelagivirga sediminicola</name>
    <dbReference type="NCBI Taxonomy" id="2170575"/>
    <lineage>
        <taxon>Bacteria</taxon>
        <taxon>Pseudomonadati</taxon>
        <taxon>Pseudomonadota</taxon>
        <taxon>Alphaproteobacteria</taxon>
        <taxon>Rhodobacterales</taxon>
        <taxon>Paracoccaceae</taxon>
        <taxon>Pelagivirga</taxon>
    </lineage>
</organism>
<feature type="compositionally biased region" description="Acidic residues" evidence="2">
    <location>
        <begin position="865"/>
        <end position="880"/>
    </location>
</feature>
<evidence type="ECO:0008006" key="5">
    <source>
        <dbReference type="Google" id="ProtNLM"/>
    </source>
</evidence>
<feature type="region of interest" description="Disordered" evidence="2">
    <location>
        <begin position="853"/>
        <end position="889"/>
    </location>
</feature>
<dbReference type="InterPro" id="IPR008972">
    <property type="entry name" value="Cupredoxin"/>
</dbReference>
<dbReference type="Gene3D" id="2.60.40.420">
    <property type="entry name" value="Cupredoxins - blue copper proteins"/>
    <property type="match status" value="1"/>
</dbReference>
<keyword evidence="1" id="KW-0479">Metal-binding</keyword>
<feature type="region of interest" description="Disordered" evidence="2">
    <location>
        <begin position="938"/>
        <end position="961"/>
    </location>
</feature>
<sequence>MPVLHPVLPQLRKHPWRLQEVDPAIAYLDGGLDDYRPDSDPPDTSGWWNSRGSGNRNRTVGDSIFHCHLYPHFAQGMWSLWRVHDVLEDGSRRLPDGQPAPGLSVGLLERDPDGGLPPARIGSVAADGSFVQDAAGTPIPGLIPLPDLPAPLLPTYAGDVVDGEVVSAEEAVSGYPFFVAGEPGHRAPQAPLDIARTDDGSDWLDGGLPRHVVLGGSNRALGIGIPDGTLDADTASASGSEMSPLEDALYRLTAKMLALGDFTGHLTEASIKVLPNDGDVMERGAMTFHHDGAGLALLDAQGAPSTYAADRGGYRSALASDGAATGYFAVNGAPPKPGAPFADPCGAPSGYTMIDPEDPDSEHPTQPLALIADPFRPANGADYADFVPDPALTGFRRYEVSAVQVDIVTNKAGWHDPQGRINVLTERSDAYKDRGPSAREEPFFFRAYSGDCVEFRHTNELPKELELDDFQVQTPTDTIGQHIHLVKFDVTSADGSGNGFNYEDGTFAADEIALRLCAMLDGAADTPSLAAGSQVAGSKVAAMSEADWSGLCKKDTDHWVPKDKAHWAAKRGENPERFQTTVQRWFADPILSIEASGSDEEADRTMRTVFSHDHFGPSSIQQHGFYSALVIEPRGTTICPGYGAGNPDDDSTCMTPQGLDLEEGDETGTGVHKIVKDGDELHPNYREFALAVADFALLYDPSDGQPGDIAAAGGPIGDGLTLGALPVWQEGGENPVFGPKGLAKLVCEAQFRTALGNEASPGPLQTFCDAGFEWGTASDPLEAEGISPALVAAALIEDGEVQDLRRHLGLVRLRAGFGEGFARPVNAPERPESISVSHHDPYLVNYRGEPVPLRIGDTSGKSEDGAEQDGGAEEDGEVDDAGAAPLPGATDAHIWPAAVTLEPEEDSEAKPAEAANTAFDCFADRDVASDLLSQFKRRNPAAPGSALPDLPAPGAFENPGDALGQQIADATSIKDCSIDGQSGGARGDLANVYRSVLTDADGGTDDDDLAQRPHGDPATPLLETYSDERVQIRLIQGAQEVQHTFNMEGMLWRRHIDQKYPSGAAPLDSVLPGQTWWQACREAGRTGIARQHDRWRNGLLAPTDDTAYWDAHSELVAACDNLEGFTAAQEVGISEHFEIPSAPSKYAVSNRFGTVSGEGENEAGHDDPALDYLYHFGSQDAVWNGAWGLMRVFEKLDAAKDVTQELEQSDGACAADAMDGEGLCNISDVLRPVPETVPEDADAARGQVPLPEAQAAACPAQAPRIEAYAVAMPLEGGMSYASWDRKQFDPDGLALVHVPKSLALPWLNGVSDDALAAVRAAARPYFRDEPMVIRGNAGDCLSLTVINALGRLDGPAPQGCASSDAGPRDCLGDAPMPRIVSLNVEPDWTGGDEHAAPGPSRLMQKNDINVRPSDQLALTAPMSMLTRAKDAHLPFGINTTVAVKAGEVHHAEYYLGFLRVDWPLIDGLMGVTDVEIGDNLEQHSLGFLQCSQRGLGAVDGAFTNGAQARVDALLAGEDPAFTVITRNTPMSSEFGSFTINVLGRTYHARLSDVLDAPANARISPEALQLLALRSRACFRDLLAVKGLGNDVPGDVLSIFPEATPLHAQPYAFGAVPLKPVSDMFNQLPHGLFGALVVEPIGAEYAGRQMTAGDQGGYEPASPLIQGGMAHRGRAANTVVTIPDPFAKDAAATRSFREFVLFYQDGLNLWDDETTNEWLTLTGEVAPIVDDCPICDDSYDLGEKAASYRSAAFHLRTRQGGNPGVEAHSNLNSRPFATDFFKFKDSLWSNAMRLWALPDEEVVIRVLHPGGRARQRAFVISGHDYDDLFPGFGFPHSALLAPGKAISAALSAPVQPGCSMWADGPRQVFAAGVWGLMDVLGRDGSTSCGFSD</sequence>
<keyword evidence="4" id="KW-1185">Reference proteome</keyword>
<evidence type="ECO:0000256" key="1">
    <source>
        <dbReference type="ARBA" id="ARBA00022723"/>
    </source>
</evidence>
<evidence type="ECO:0000313" key="3">
    <source>
        <dbReference type="EMBL" id="PVA09546.1"/>
    </source>
</evidence>
<dbReference type="GO" id="GO:0005507">
    <property type="term" value="F:copper ion binding"/>
    <property type="evidence" value="ECO:0007669"/>
    <property type="project" value="InterPro"/>
</dbReference>
<reference evidence="3 4" key="1">
    <citation type="submission" date="2018-04" db="EMBL/GenBank/DDBJ databases">
        <title>Pelagivirga bohaiensis gen. nov., sp. nov., a bacterium isolated from the Bohai Sea.</title>
        <authorList>
            <person name="Ji X."/>
        </authorList>
    </citation>
    <scope>NUCLEOTIDE SEQUENCE [LARGE SCALE GENOMIC DNA]</scope>
    <source>
        <strain evidence="3 4">BH-SD19</strain>
    </source>
</reference>
<proteinExistence type="predicted"/>
<accession>A0A2T7G581</accession>
<dbReference type="InterPro" id="IPR002355">
    <property type="entry name" value="Cu_oxidase_Cu_BS"/>
</dbReference>
<feature type="region of interest" description="Disordered" evidence="2">
    <location>
        <begin position="1000"/>
        <end position="1021"/>
    </location>
</feature>
<gene>
    <name evidence="3" type="ORF">DC366_12655</name>
</gene>
<dbReference type="OrthoDB" id="345021at2"/>
<dbReference type="PROSITE" id="PS00080">
    <property type="entry name" value="MULTICOPPER_OXIDASE2"/>
    <property type="match status" value="1"/>
</dbReference>
<protein>
    <recommendedName>
        <fullName evidence="5">Plastocyanin-like domain-containing protein</fullName>
    </recommendedName>
</protein>
<feature type="region of interest" description="Disordered" evidence="2">
    <location>
        <begin position="32"/>
        <end position="53"/>
    </location>
</feature>
<dbReference type="Proteomes" id="UP000244446">
    <property type="component" value="Unassembled WGS sequence"/>
</dbReference>
<dbReference type="EMBL" id="QCYH01000007">
    <property type="protein sequence ID" value="PVA09546.1"/>
    <property type="molecule type" value="Genomic_DNA"/>
</dbReference>
<name>A0A2T7G581_9RHOB</name>
<evidence type="ECO:0000313" key="4">
    <source>
        <dbReference type="Proteomes" id="UP000244446"/>
    </source>
</evidence>
<comment type="caution">
    <text evidence="3">The sequence shown here is derived from an EMBL/GenBank/DDBJ whole genome shotgun (WGS) entry which is preliminary data.</text>
</comment>